<dbReference type="WBParaSite" id="PTRK_0001121700.1">
    <property type="protein sequence ID" value="PTRK_0001121700.1"/>
    <property type="gene ID" value="PTRK_0001121700"/>
</dbReference>
<feature type="coiled-coil region" evidence="1">
    <location>
        <begin position="74"/>
        <end position="128"/>
    </location>
</feature>
<proteinExistence type="predicted"/>
<protein>
    <submittedName>
        <fullName evidence="3">ING domain-containing protein</fullName>
    </submittedName>
</protein>
<dbReference type="Proteomes" id="UP000038045">
    <property type="component" value="Unplaced"/>
</dbReference>
<organism evidence="2 3">
    <name type="scientific">Parastrongyloides trichosuri</name>
    <name type="common">Possum-specific nematode worm</name>
    <dbReference type="NCBI Taxonomy" id="131310"/>
    <lineage>
        <taxon>Eukaryota</taxon>
        <taxon>Metazoa</taxon>
        <taxon>Ecdysozoa</taxon>
        <taxon>Nematoda</taxon>
        <taxon>Chromadorea</taxon>
        <taxon>Rhabditida</taxon>
        <taxon>Tylenchina</taxon>
        <taxon>Panagrolaimomorpha</taxon>
        <taxon>Strongyloidoidea</taxon>
        <taxon>Strongyloididae</taxon>
        <taxon>Parastrongyloides</taxon>
    </lineage>
</organism>
<evidence type="ECO:0000313" key="2">
    <source>
        <dbReference type="Proteomes" id="UP000038045"/>
    </source>
</evidence>
<reference evidence="3" key="1">
    <citation type="submission" date="2017-02" db="UniProtKB">
        <authorList>
            <consortium name="WormBaseParasite"/>
        </authorList>
    </citation>
    <scope>IDENTIFICATION</scope>
</reference>
<accession>A0A0N4ZRT3</accession>
<evidence type="ECO:0000313" key="3">
    <source>
        <dbReference type="WBParaSite" id="PTRK_0001121700.1"/>
    </source>
</evidence>
<evidence type="ECO:0000256" key="1">
    <source>
        <dbReference type="SAM" id="Coils"/>
    </source>
</evidence>
<keyword evidence="1" id="KW-0175">Coiled coil</keyword>
<dbReference type="AlphaFoldDB" id="A0A0N4ZRT3"/>
<sequence length="221" mass="26416">MADEVINTQKVLLEERSTLCNYDTLCDTLLKQFFELYSSKNYERFCEVMSNIEDLMEKRKKERYEELIFRKNFLNIMRKKNIKLEKEVQELRKKIREKSIKYQNISVSKEDEQSISKLIEKIKKLRTKKELEIETERVYEAINFYDGETQRLEKETASYDNSINSVMDIIGRYDKCVVRTSEYLDCLVENSNTEPVHVVQQFPTNDSINENVIQSEIKVDE</sequence>
<keyword evidence="2" id="KW-1185">Reference proteome</keyword>
<name>A0A0N4ZRT3_PARTI</name>